<accession>A0A2L2L8E0</accession>
<dbReference type="RefSeq" id="WP_104679290.1">
    <property type="nucleotide sequence ID" value="NZ_CP026924.1"/>
</dbReference>
<reference evidence="2 4" key="1">
    <citation type="submission" date="2018-02" db="EMBL/GenBank/DDBJ databases">
        <title>Complete genome sequence of Agrobacterium tumefaciens 1D1609.</title>
        <authorList>
            <person name="Cho S.-T."/>
            <person name="Haryono M."/>
            <person name="Chang H.-H."/>
            <person name="Santos M.N."/>
            <person name="Lai E.-M."/>
            <person name="Kuo C.-H."/>
        </authorList>
    </citation>
    <scope>NUCLEOTIDE SEQUENCE [LARGE SCALE GENOMIC DNA]</scope>
    <source>
        <strain evidence="2 4">1D1609</strain>
    </source>
</reference>
<name>A0A2L2L8E0_AGRTU</name>
<feature type="compositionally biased region" description="Polar residues" evidence="1">
    <location>
        <begin position="38"/>
        <end position="49"/>
    </location>
</feature>
<organism evidence="2 4">
    <name type="scientific">Agrobacterium tumefaciens</name>
    <dbReference type="NCBI Taxonomy" id="358"/>
    <lineage>
        <taxon>Bacteria</taxon>
        <taxon>Pseudomonadati</taxon>
        <taxon>Pseudomonadota</taxon>
        <taxon>Alphaproteobacteria</taxon>
        <taxon>Hyphomicrobiales</taxon>
        <taxon>Rhizobiaceae</taxon>
        <taxon>Rhizobium/Agrobacterium group</taxon>
        <taxon>Agrobacterium</taxon>
        <taxon>Agrobacterium tumefaciens complex</taxon>
    </lineage>
</organism>
<feature type="compositionally biased region" description="Low complexity" evidence="1">
    <location>
        <begin position="225"/>
        <end position="250"/>
    </location>
</feature>
<feature type="compositionally biased region" description="Low complexity" evidence="1">
    <location>
        <begin position="25"/>
        <end position="36"/>
    </location>
</feature>
<gene>
    <name evidence="2" type="ORF">At1D1609_05620</name>
    <name evidence="3" type="ORF">At1D1609_39540</name>
</gene>
<evidence type="ECO:0000313" key="3">
    <source>
        <dbReference type="EMBL" id="AVH44001.1"/>
    </source>
</evidence>
<proteinExistence type="predicted"/>
<dbReference type="EMBL" id="CP026924">
    <property type="protein sequence ID" value="AVH40614.1"/>
    <property type="molecule type" value="Genomic_DNA"/>
</dbReference>
<dbReference type="AlphaFoldDB" id="A0A2L2L8E0"/>
<evidence type="ECO:0000313" key="2">
    <source>
        <dbReference type="EMBL" id="AVH40614.1"/>
    </source>
</evidence>
<feature type="compositionally biased region" description="Gly residues" evidence="1">
    <location>
        <begin position="259"/>
        <end position="269"/>
    </location>
</feature>
<sequence>MTEQSLDDIMSGRSASASSDTQTETNAANAATTAAAPSGQTTEQGQQRDGQGRFAGKEQTPAPGQAENAATQQPGQVPIQALDAERGRRKEIEERHERELKELRDQIAKLSTPQQPAQQQPKPTLFDNPDGYMQEQLTPVQTAILDMKEFVSENMAVQSHGREKVDAAKAAIEQVAATPDGQRVIAEMINSQHPFEVLMTWHKRQMAFAEVGDDPEAWFQKRLAAMQGGQQQQPQAQPQQNQQPAAQAAPLPTDFSGAPSGGPRGGPEYGGPRSLSDIMKR</sequence>
<feature type="region of interest" description="Disordered" evidence="1">
    <location>
        <begin position="225"/>
        <end position="281"/>
    </location>
</feature>
<evidence type="ECO:0000256" key="1">
    <source>
        <dbReference type="SAM" id="MobiDB-lite"/>
    </source>
</evidence>
<feature type="region of interest" description="Disordered" evidence="1">
    <location>
        <begin position="1"/>
        <end position="98"/>
    </location>
</feature>
<evidence type="ECO:0000313" key="4">
    <source>
        <dbReference type="Proteomes" id="UP000237717"/>
    </source>
</evidence>
<feature type="compositionally biased region" description="Basic and acidic residues" evidence="1">
    <location>
        <begin position="83"/>
        <end position="98"/>
    </location>
</feature>
<dbReference type="EMBL" id="CP026925">
    <property type="protein sequence ID" value="AVH44001.1"/>
    <property type="molecule type" value="Genomic_DNA"/>
</dbReference>
<dbReference type="Proteomes" id="UP000237717">
    <property type="component" value="Chromosome I"/>
</dbReference>
<feature type="compositionally biased region" description="Polar residues" evidence="1">
    <location>
        <begin position="13"/>
        <end position="24"/>
    </location>
</feature>
<dbReference type="Proteomes" id="UP000237717">
    <property type="component" value="Chromosome II"/>
</dbReference>
<protein>
    <submittedName>
        <fullName evidence="2">Uncharacterized protein</fullName>
    </submittedName>
</protein>